<keyword evidence="1" id="KW-0812">Transmembrane</keyword>
<keyword evidence="1" id="KW-1133">Transmembrane helix</keyword>
<dbReference type="Proteomes" id="UP001161017">
    <property type="component" value="Unassembled WGS sequence"/>
</dbReference>
<name>A0AA43QM57_9LECA</name>
<dbReference type="AlphaFoldDB" id="A0AA43QM57"/>
<feature type="transmembrane region" description="Helical" evidence="1">
    <location>
        <begin position="135"/>
        <end position="162"/>
    </location>
</feature>
<keyword evidence="1" id="KW-0472">Membrane</keyword>
<sequence length="330" mass="37939">MAFYAFYFSQQWTTLEPLFMVTDVFVLLSLQKQSHESENAGKVFSKERLLNYKALREESRTYTNPGLFSYSLTSVFKYDQMSWMGIAWRSSLVGGISIYNVWYWFHGIELLTTTSCVTYIFFFRKTDISGRARTFFKIISIGYIAYSGSLILVVVYVMLAFLKTTYRSLLVNFLIMPMLRIMLLFGDLGSQTLQKRFSQTLHTQTVLLNWLGIPSIENLLKAVAYLASNPKGSQVEPKSKIQAKEQRQPNRSLWNRAIKSILLFVAVDSIKRNYPDWANIEVFIDLDNKLVIKKPNDVLSEHTQSETEMPAVAHTSLVNELEQGSTSRNA</sequence>
<comment type="caution">
    <text evidence="2">The sequence shown here is derived from an EMBL/GenBank/DDBJ whole genome shotgun (WGS) entry which is preliminary data.</text>
</comment>
<evidence type="ECO:0000256" key="1">
    <source>
        <dbReference type="SAM" id="Phobius"/>
    </source>
</evidence>
<organism evidence="2 3">
    <name type="scientific">Ramalina farinacea</name>
    <dbReference type="NCBI Taxonomy" id="258253"/>
    <lineage>
        <taxon>Eukaryota</taxon>
        <taxon>Fungi</taxon>
        <taxon>Dikarya</taxon>
        <taxon>Ascomycota</taxon>
        <taxon>Pezizomycotina</taxon>
        <taxon>Lecanoromycetes</taxon>
        <taxon>OSLEUM clade</taxon>
        <taxon>Lecanoromycetidae</taxon>
        <taxon>Lecanorales</taxon>
        <taxon>Lecanorineae</taxon>
        <taxon>Ramalinaceae</taxon>
        <taxon>Ramalina</taxon>
    </lineage>
</organism>
<reference evidence="2" key="1">
    <citation type="journal article" date="2023" name="Genome Biol. Evol.">
        <title>First Whole Genome Sequence and Flow Cytometry Genome Size Data for the Lichen-Forming Fungus Ramalina farinacea (Ascomycota).</title>
        <authorList>
            <person name="Llewellyn T."/>
            <person name="Mian S."/>
            <person name="Hill R."/>
            <person name="Leitch I.J."/>
            <person name="Gaya E."/>
        </authorList>
    </citation>
    <scope>NUCLEOTIDE SEQUENCE</scope>
    <source>
        <strain evidence="2">LIQ254RAFAR</strain>
    </source>
</reference>
<evidence type="ECO:0000313" key="2">
    <source>
        <dbReference type="EMBL" id="MDI1487511.1"/>
    </source>
</evidence>
<feature type="transmembrane region" description="Helical" evidence="1">
    <location>
        <begin position="168"/>
        <end position="186"/>
    </location>
</feature>
<dbReference type="EMBL" id="JAPUFD010000005">
    <property type="protein sequence ID" value="MDI1487511.1"/>
    <property type="molecule type" value="Genomic_DNA"/>
</dbReference>
<gene>
    <name evidence="2" type="ORF">OHK93_006781</name>
</gene>
<evidence type="ECO:0000313" key="3">
    <source>
        <dbReference type="Proteomes" id="UP001161017"/>
    </source>
</evidence>
<feature type="transmembrane region" description="Helical" evidence="1">
    <location>
        <begin position="101"/>
        <end position="123"/>
    </location>
</feature>
<proteinExistence type="predicted"/>
<keyword evidence="3" id="KW-1185">Reference proteome</keyword>
<accession>A0AA43QM57</accession>
<protein>
    <submittedName>
        <fullName evidence="2">Uncharacterized protein</fullName>
    </submittedName>
</protein>